<dbReference type="Gene3D" id="3.30.460.10">
    <property type="entry name" value="Beta Polymerase, domain 2"/>
    <property type="match status" value="1"/>
</dbReference>
<evidence type="ECO:0000256" key="1">
    <source>
        <dbReference type="ARBA" id="ARBA00004976"/>
    </source>
</evidence>
<dbReference type="InterPro" id="IPR052366">
    <property type="entry name" value="GTP_Pyrophosphokinase"/>
</dbReference>
<feature type="domain" description="RelA/SpoT" evidence="2">
    <location>
        <begin position="86"/>
        <end position="209"/>
    </location>
</feature>
<protein>
    <submittedName>
        <fullName evidence="3">RelA SpoT domain-containing protein</fullName>
    </submittedName>
</protein>
<dbReference type="SUPFAM" id="SSF81301">
    <property type="entry name" value="Nucleotidyltransferase"/>
    <property type="match status" value="1"/>
</dbReference>
<dbReference type="PATRIC" id="fig|1423733.4.peg.1581"/>
<dbReference type="PANTHER" id="PTHR47837">
    <property type="entry name" value="GTP PYROPHOSPHOKINASE YJBM"/>
    <property type="match status" value="1"/>
</dbReference>
<comment type="pathway">
    <text evidence="1">Purine metabolism; ppGpp biosynthesis; ppGpp from GTP: step 1/2.</text>
</comment>
<dbReference type="InterPro" id="IPR043519">
    <property type="entry name" value="NT_sf"/>
</dbReference>
<dbReference type="STRING" id="33960.TY91_04710"/>
<accession>A0A0R2B241</accession>
<sequence>MLNLGHYEDKVGNSMILERQNFMSIPKTNDNIKRVIGPDNVKQLQDMGIIYQLCQSGANEVGTKLENLDTEFQFKHDHNPIHHMEERMKDVQSLFTKMKRKGLELSAQSVRDNIFDVAGIRVITNYLDDVYLIEKMLLQQSDVTLLKRKDYIRHPKDSGYRSLHLVVSVPVFQTDGVHNVPVEIQIRTVGMDMWASLEHKLRYKTDSNPEVVAKYADQIQGFSDEITSIEQRMQEIYQHLS</sequence>
<dbReference type="AlphaFoldDB" id="A0A0R2B241"/>
<organism evidence="3 4">
    <name type="scientific">Secundilactobacillus collinoides DSM 20515 = JCM 1123</name>
    <dbReference type="NCBI Taxonomy" id="1423733"/>
    <lineage>
        <taxon>Bacteria</taxon>
        <taxon>Bacillati</taxon>
        <taxon>Bacillota</taxon>
        <taxon>Bacilli</taxon>
        <taxon>Lactobacillales</taxon>
        <taxon>Lactobacillaceae</taxon>
        <taxon>Secundilactobacillus</taxon>
    </lineage>
</organism>
<gene>
    <name evidence="3" type="ORF">FC82_GL001504</name>
</gene>
<dbReference type="Gene3D" id="1.10.287.860">
    <property type="entry name" value="Nucleotidyltransferase"/>
    <property type="match status" value="1"/>
</dbReference>
<name>A0A0R2B241_SECCO</name>
<dbReference type="PANTHER" id="PTHR47837:SF2">
    <property type="entry name" value="GTP PYROPHOSPHOKINASE YWAC"/>
    <property type="match status" value="1"/>
</dbReference>
<dbReference type="InterPro" id="IPR007685">
    <property type="entry name" value="RelA_SpoT"/>
</dbReference>
<dbReference type="UniPathway" id="UPA00908">
    <property type="reaction ID" value="UER00884"/>
</dbReference>
<dbReference type="Pfam" id="PF04607">
    <property type="entry name" value="RelA_SpoT"/>
    <property type="match status" value="1"/>
</dbReference>
<dbReference type="SMART" id="SM00954">
    <property type="entry name" value="RelA_SpoT"/>
    <property type="match status" value="1"/>
</dbReference>
<dbReference type="EMBL" id="AYYR01000129">
    <property type="protein sequence ID" value="KRM73311.1"/>
    <property type="molecule type" value="Genomic_DNA"/>
</dbReference>
<evidence type="ECO:0000313" key="4">
    <source>
        <dbReference type="Proteomes" id="UP000051845"/>
    </source>
</evidence>
<reference evidence="3 4" key="1">
    <citation type="journal article" date="2015" name="Genome Announc.">
        <title>Expanding the biotechnology potential of lactobacilli through comparative genomics of 213 strains and associated genera.</title>
        <authorList>
            <person name="Sun Z."/>
            <person name="Harris H.M."/>
            <person name="McCann A."/>
            <person name="Guo C."/>
            <person name="Argimon S."/>
            <person name="Zhang W."/>
            <person name="Yang X."/>
            <person name="Jeffery I.B."/>
            <person name="Cooney J.C."/>
            <person name="Kagawa T.F."/>
            <person name="Liu W."/>
            <person name="Song Y."/>
            <person name="Salvetti E."/>
            <person name="Wrobel A."/>
            <person name="Rasinkangas P."/>
            <person name="Parkhill J."/>
            <person name="Rea M.C."/>
            <person name="O'Sullivan O."/>
            <person name="Ritari J."/>
            <person name="Douillard F.P."/>
            <person name="Paul Ross R."/>
            <person name="Yang R."/>
            <person name="Briner A.E."/>
            <person name="Felis G.E."/>
            <person name="de Vos W.M."/>
            <person name="Barrangou R."/>
            <person name="Klaenhammer T.R."/>
            <person name="Caufield P.W."/>
            <person name="Cui Y."/>
            <person name="Zhang H."/>
            <person name="O'Toole P.W."/>
        </authorList>
    </citation>
    <scope>NUCLEOTIDE SEQUENCE [LARGE SCALE GENOMIC DNA]</scope>
    <source>
        <strain evidence="3 4">DSM 20515</strain>
    </source>
</reference>
<evidence type="ECO:0000313" key="3">
    <source>
        <dbReference type="EMBL" id="KRM73311.1"/>
    </source>
</evidence>
<dbReference type="CDD" id="cd05399">
    <property type="entry name" value="NT_Rel-Spo_like"/>
    <property type="match status" value="1"/>
</dbReference>
<evidence type="ECO:0000259" key="2">
    <source>
        <dbReference type="SMART" id="SM00954"/>
    </source>
</evidence>
<dbReference type="GO" id="GO:0015970">
    <property type="term" value="P:guanosine tetraphosphate biosynthetic process"/>
    <property type="evidence" value="ECO:0007669"/>
    <property type="project" value="UniProtKB-UniPathway"/>
</dbReference>
<dbReference type="Proteomes" id="UP000051845">
    <property type="component" value="Unassembled WGS sequence"/>
</dbReference>
<proteinExistence type="predicted"/>
<comment type="caution">
    <text evidence="3">The sequence shown here is derived from an EMBL/GenBank/DDBJ whole genome shotgun (WGS) entry which is preliminary data.</text>
</comment>